<dbReference type="SMART" id="SM00746">
    <property type="entry name" value="TRASH"/>
    <property type="match status" value="1"/>
</dbReference>
<gene>
    <name evidence="2" type="ORF">NLK58_12095</name>
</gene>
<reference evidence="2 3" key="1">
    <citation type="submission" date="2022-07" db="EMBL/GenBank/DDBJ databases">
        <title>A copper resistant bacterium isolated from sediment samples of deep sea hydrothermal areas.</title>
        <authorList>
            <person name="Zeng X."/>
        </authorList>
    </citation>
    <scope>NUCLEOTIDE SEQUENCE [LARGE SCALE GENOMIC DNA]</scope>
    <source>
        <strain evidence="3">CuT 6</strain>
    </source>
</reference>
<protein>
    <submittedName>
        <fullName evidence="2">YHS domain-containing protein</fullName>
    </submittedName>
</protein>
<evidence type="ECO:0000313" key="3">
    <source>
        <dbReference type="Proteomes" id="UP001475781"/>
    </source>
</evidence>
<dbReference type="EMBL" id="CP101118">
    <property type="protein sequence ID" value="WZF87106.1"/>
    <property type="molecule type" value="Genomic_DNA"/>
</dbReference>
<keyword evidence="3" id="KW-1185">Reference proteome</keyword>
<dbReference type="InterPro" id="IPR007029">
    <property type="entry name" value="YHS_dom"/>
</dbReference>
<organism evidence="2 3">
    <name type="scientific">Marinobacter metalliresistant</name>
    <dbReference type="NCBI Taxonomy" id="2961995"/>
    <lineage>
        <taxon>Bacteria</taxon>
        <taxon>Pseudomonadati</taxon>
        <taxon>Pseudomonadota</taxon>
        <taxon>Gammaproteobacteria</taxon>
        <taxon>Pseudomonadales</taxon>
        <taxon>Marinobacteraceae</taxon>
        <taxon>Marinobacter</taxon>
    </lineage>
</organism>
<dbReference type="Gene3D" id="1.10.620.20">
    <property type="entry name" value="Ribonucleotide Reductase, subunit A"/>
    <property type="match status" value="1"/>
</dbReference>
<proteinExistence type="predicted"/>
<dbReference type="InterPro" id="IPR011017">
    <property type="entry name" value="TRASH_dom"/>
</dbReference>
<evidence type="ECO:0000313" key="2">
    <source>
        <dbReference type="EMBL" id="WZF87106.1"/>
    </source>
</evidence>
<accession>A0ABZ2VXB2</accession>
<dbReference type="InterPro" id="IPR012348">
    <property type="entry name" value="RNR-like"/>
</dbReference>
<dbReference type="RefSeq" id="WP_117618779.1">
    <property type="nucleotide sequence ID" value="NZ_CP101118.1"/>
</dbReference>
<dbReference type="SUPFAM" id="SSF47240">
    <property type="entry name" value="Ferritin-like"/>
    <property type="match status" value="1"/>
</dbReference>
<sequence length="62" mass="7234">MKRERNERSHKDPVCGMEVSPIAAVDQLIHEGKTYYFCSEACSEAFEAEPARYLRHHRQHGM</sequence>
<dbReference type="Pfam" id="PF04945">
    <property type="entry name" value="YHS"/>
    <property type="match status" value="1"/>
</dbReference>
<evidence type="ECO:0000259" key="1">
    <source>
        <dbReference type="SMART" id="SM00746"/>
    </source>
</evidence>
<dbReference type="InterPro" id="IPR009078">
    <property type="entry name" value="Ferritin-like_SF"/>
</dbReference>
<name>A0ABZ2VXB2_9GAMM</name>
<dbReference type="Proteomes" id="UP001475781">
    <property type="component" value="Chromosome"/>
</dbReference>
<feature type="domain" description="TRASH" evidence="1">
    <location>
        <begin position="12"/>
        <end position="50"/>
    </location>
</feature>